<reference evidence="2" key="1">
    <citation type="journal article" date="2019" name="bioRxiv">
        <title>The Genome of the Zebra Mussel, Dreissena polymorpha: A Resource for Invasive Species Research.</title>
        <authorList>
            <person name="McCartney M.A."/>
            <person name="Auch B."/>
            <person name="Kono T."/>
            <person name="Mallez S."/>
            <person name="Zhang Y."/>
            <person name="Obille A."/>
            <person name="Becker A."/>
            <person name="Abrahante J.E."/>
            <person name="Garbe J."/>
            <person name="Badalamenti J.P."/>
            <person name="Herman A."/>
            <person name="Mangelson H."/>
            <person name="Liachko I."/>
            <person name="Sullivan S."/>
            <person name="Sone E.D."/>
            <person name="Koren S."/>
            <person name="Silverstein K.A.T."/>
            <person name="Beckman K.B."/>
            <person name="Gohl D.M."/>
        </authorList>
    </citation>
    <scope>NUCLEOTIDE SEQUENCE</scope>
    <source>
        <strain evidence="2">Duluth1</strain>
        <tissue evidence="2">Whole animal</tissue>
    </source>
</reference>
<evidence type="ECO:0000313" key="3">
    <source>
        <dbReference type="Proteomes" id="UP000828390"/>
    </source>
</evidence>
<sequence length="104" mass="11440">MITHEELCRRTKQQQLKEGVCDGYASPFASLHPIRQSNLSPEKSNERGSEGGLEIPGAATLDVDAKQRGKTSGQLERLTQERDALKNWLAAFVPDGITGEKEMS</sequence>
<gene>
    <name evidence="2" type="ORF">DPMN_157613</name>
</gene>
<feature type="region of interest" description="Disordered" evidence="1">
    <location>
        <begin position="31"/>
        <end position="80"/>
    </location>
</feature>
<dbReference type="AlphaFoldDB" id="A0A9D4EKU7"/>
<dbReference type="Proteomes" id="UP000828390">
    <property type="component" value="Unassembled WGS sequence"/>
</dbReference>
<reference evidence="2" key="2">
    <citation type="submission" date="2020-11" db="EMBL/GenBank/DDBJ databases">
        <authorList>
            <person name="McCartney M.A."/>
            <person name="Auch B."/>
            <person name="Kono T."/>
            <person name="Mallez S."/>
            <person name="Becker A."/>
            <person name="Gohl D.M."/>
            <person name="Silverstein K.A.T."/>
            <person name="Koren S."/>
            <person name="Bechman K.B."/>
            <person name="Herman A."/>
            <person name="Abrahante J.E."/>
            <person name="Garbe J."/>
        </authorList>
    </citation>
    <scope>NUCLEOTIDE SEQUENCE</scope>
    <source>
        <strain evidence="2">Duluth1</strain>
        <tissue evidence="2">Whole animal</tissue>
    </source>
</reference>
<evidence type="ECO:0000313" key="2">
    <source>
        <dbReference type="EMBL" id="KAH3779807.1"/>
    </source>
</evidence>
<dbReference type="EMBL" id="JAIWYP010000008">
    <property type="protein sequence ID" value="KAH3779807.1"/>
    <property type="molecule type" value="Genomic_DNA"/>
</dbReference>
<evidence type="ECO:0000256" key="1">
    <source>
        <dbReference type="SAM" id="MobiDB-lite"/>
    </source>
</evidence>
<name>A0A9D4EKU7_DREPO</name>
<protein>
    <submittedName>
        <fullName evidence="2">Uncharacterized protein</fullName>
    </submittedName>
</protein>
<accession>A0A9D4EKU7</accession>
<organism evidence="2 3">
    <name type="scientific">Dreissena polymorpha</name>
    <name type="common">Zebra mussel</name>
    <name type="synonym">Mytilus polymorpha</name>
    <dbReference type="NCBI Taxonomy" id="45954"/>
    <lineage>
        <taxon>Eukaryota</taxon>
        <taxon>Metazoa</taxon>
        <taxon>Spiralia</taxon>
        <taxon>Lophotrochozoa</taxon>
        <taxon>Mollusca</taxon>
        <taxon>Bivalvia</taxon>
        <taxon>Autobranchia</taxon>
        <taxon>Heteroconchia</taxon>
        <taxon>Euheterodonta</taxon>
        <taxon>Imparidentia</taxon>
        <taxon>Neoheterodontei</taxon>
        <taxon>Myida</taxon>
        <taxon>Dreissenoidea</taxon>
        <taxon>Dreissenidae</taxon>
        <taxon>Dreissena</taxon>
    </lineage>
</organism>
<keyword evidence="3" id="KW-1185">Reference proteome</keyword>
<comment type="caution">
    <text evidence="2">The sequence shown here is derived from an EMBL/GenBank/DDBJ whole genome shotgun (WGS) entry which is preliminary data.</text>
</comment>
<proteinExistence type="predicted"/>